<sequence>MDVQLTRASFCTQIVHLKLALNKNLRKFSDILYILTEL</sequence>
<dbReference type="AlphaFoldDB" id="A0A0V0YTM1"/>
<keyword evidence="2" id="KW-1185">Reference proteome</keyword>
<accession>A0A0V0YTM1</accession>
<dbReference type="InParanoid" id="A0A0V0YTM1"/>
<proteinExistence type="predicted"/>
<dbReference type="EMBL" id="JYDH01005455">
    <property type="protein sequence ID" value="KRY03130.1"/>
    <property type="molecule type" value="Genomic_DNA"/>
</dbReference>
<reference evidence="1 2" key="1">
    <citation type="submission" date="2015-01" db="EMBL/GenBank/DDBJ databases">
        <title>Evolution of Trichinella species and genotypes.</title>
        <authorList>
            <person name="Korhonen P.K."/>
            <person name="Edoardo P."/>
            <person name="Giuseppe L.R."/>
            <person name="Gasser R.B."/>
        </authorList>
    </citation>
    <scope>NUCLEOTIDE SEQUENCE [LARGE SCALE GENOMIC DNA]</scope>
    <source>
        <strain evidence="1">ISS3</strain>
    </source>
</reference>
<gene>
    <name evidence="1" type="ORF">T01_4908</name>
</gene>
<name>A0A0V0YTM1_TRISP</name>
<dbReference type="Proteomes" id="UP000054776">
    <property type="component" value="Unassembled WGS sequence"/>
</dbReference>
<organism evidence="1 2">
    <name type="scientific">Trichinella spiralis</name>
    <name type="common">Trichina worm</name>
    <dbReference type="NCBI Taxonomy" id="6334"/>
    <lineage>
        <taxon>Eukaryota</taxon>
        <taxon>Metazoa</taxon>
        <taxon>Ecdysozoa</taxon>
        <taxon>Nematoda</taxon>
        <taxon>Enoplea</taxon>
        <taxon>Dorylaimia</taxon>
        <taxon>Trichinellida</taxon>
        <taxon>Trichinellidae</taxon>
        <taxon>Trichinella</taxon>
    </lineage>
</organism>
<protein>
    <submittedName>
        <fullName evidence="1">Uncharacterized protein</fullName>
    </submittedName>
</protein>
<evidence type="ECO:0000313" key="2">
    <source>
        <dbReference type="Proteomes" id="UP000054776"/>
    </source>
</evidence>
<comment type="caution">
    <text evidence="1">The sequence shown here is derived from an EMBL/GenBank/DDBJ whole genome shotgun (WGS) entry which is preliminary data.</text>
</comment>
<evidence type="ECO:0000313" key="1">
    <source>
        <dbReference type="EMBL" id="KRY03130.1"/>
    </source>
</evidence>